<dbReference type="InterPro" id="IPR017871">
    <property type="entry name" value="ABC_transporter-like_CS"/>
</dbReference>
<protein>
    <submittedName>
        <fullName evidence="7">Iron complex transport system ATP-binding protein</fullName>
    </submittedName>
</protein>
<dbReference type="Proteomes" id="UP000184387">
    <property type="component" value="Unassembled WGS sequence"/>
</dbReference>
<evidence type="ECO:0000256" key="1">
    <source>
        <dbReference type="ARBA" id="ARBA00022448"/>
    </source>
</evidence>
<dbReference type="InterPro" id="IPR027417">
    <property type="entry name" value="P-loop_NTPase"/>
</dbReference>
<keyword evidence="3 7" id="KW-0067">ATP-binding</keyword>
<dbReference type="InterPro" id="IPR003593">
    <property type="entry name" value="AAA+_ATPase"/>
</dbReference>
<name>A0A1M6D3V5_9PROT</name>
<evidence type="ECO:0000256" key="4">
    <source>
        <dbReference type="ARBA" id="ARBA00022967"/>
    </source>
</evidence>
<comment type="function">
    <text evidence="5">Part of the ABC transporter complex HmuTUV involved in hemin import. Responsible for energy coupling to the transport system.</text>
</comment>
<dbReference type="SUPFAM" id="SSF52540">
    <property type="entry name" value="P-loop containing nucleoside triphosphate hydrolases"/>
    <property type="match status" value="1"/>
</dbReference>
<dbReference type="AlphaFoldDB" id="A0A1M6D3V5"/>
<accession>A0A1M6D3V5</accession>
<evidence type="ECO:0000256" key="3">
    <source>
        <dbReference type="ARBA" id="ARBA00022840"/>
    </source>
</evidence>
<dbReference type="InterPro" id="IPR003439">
    <property type="entry name" value="ABC_transporter-like_ATP-bd"/>
</dbReference>
<dbReference type="SMART" id="SM00382">
    <property type="entry name" value="AAA"/>
    <property type="match status" value="1"/>
</dbReference>
<evidence type="ECO:0000313" key="8">
    <source>
        <dbReference type="Proteomes" id="UP000184387"/>
    </source>
</evidence>
<organism evidence="7 8">
    <name type="scientific">Muricoccus roseus</name>
    <dbReference type="NCBI Taxonomy" id="198092"/>
    <lineage>
        <taxon>Bacteria</taxon>
        <taxon>Pseudomonadati</taxon>
        <taxon>Pseudomonadota</taxon>
        <taxon>Alphaproteobacteria</taxon>
        <taxon>Acetobacterales</taxon>
        <taxon>Roseomonadaceae</taxon>
        <taxon>Muricoccus</taxon>
    </lineage>
</organism>
<keyword evidence="8" id="KW-1185">Reference proteome</keyword>
<dbReference type="CDD" id="cd03214">
    <property type="entry name" value="ABC_Iron-Siderophores_B12_Hemin"/>
    <property type="match status" value="1"/>
</dbReference>
<dbReference type="NCBIfam" id="NF010068">
    <property type="entry name" value="PRK13548.1"/>
    <property type="match status" value="1"/>
</dbReference>
<dbReference type="STRING" id="198092.SAMN02745194_00811"/>
<dbReference type="PROSITE" id="PS00211">
    <property type="entry name" value="ABC_TRANSPORTER_1"/>
    <property type="match status" value="1"/>
</dbReference>
<dbReference type="GO" id="GO:0005524">
    <property type="term" value="F:ATP binding"/>
    <property type="evidence" value="ECO:0007669"/>
    <property type="project" value="UniProtKB-KW"/>
</dbReference>
<feature type="domain" description="ABC transporter" evidence="6">
    <location>
        <begin position="2"/>
        <end position="240"/>
    </location>
</feature>
<dbReference type="GO" id="GO:0016887">
    <property type="term" value="F:ATP hydrolysis activity"/>
    <property type="evidence" value="ECO:0007669"/>
    <property type="project" value="InterPro"/>
</dbReference>
<dbReference type="Gene3D" id="3.40.50.300">
    <property type="entry name" value="P-loop containing nucleotide triphosphate hydrolases"/>
    <property type="match status" value="1"/>
</dbReference>
<reference evidence="7 8" key="1">
    <citation type="submission" date="2016-11" db="EMBL/GenBank/DDBJ databases">
        <authorList>
            <person name="Jaros S."/>
            <person name="Januszkiewicz K."/>
            <person name="Wedrychowicz H."/>
        </authorList>
    </citation>
    <scope>NUCLEOTIDE SEQUENCE [LARGE SCALE GENOMIC DNA]</scope>
    <source>
        <strain evidence="7 8">DSM 14916</strain>
    </source>
</reference>
<gene>
    <name evidence="7" type="ORF">SAMN02745194_00811</name>
</gene>
<dbReference type="PROSITE" id="PS50893">
    <property type="entry name" value="ABC_TRANSPORTER_2"/>
    <property type="match status" value="1"/>
</dbReference>
<dbReference type="PANTHER" id="PTHR42794:SF1">
    <property type="entry name" value="HEMIN IMPORT ATP-BINDING PROTEIN HMUV"/>
    <property type="match status" value="1"/>
</dbReference>
<dbReference type="PANTHER" id="PTHR42794">
    <property type="entry name" value="HEMIN IMPORT ATP-BINDING PROTEIN HMUV"/>
    <property type="match status" value="1"/>
</dbReference>
<dbReference type="RefSeq" id="WP_073131727.1">
    <property type="nucleotide sequence ID" value="NZ_FQZF01000004.1"/>
</dbReference>
<evidence type="ECO:0000256" key="5">
    <source>
        <dbReference type="ARBA" id="ARBA00037066"/>
    </source>
</evidence>
<proteinExistence type="predicted"/>
<dbReference type="EMBL" id="FQZF01000004">
    <property type="protein sequence ID" value="SHI67962.1"/>
    <property type="molecule type" value="Genomic_DNA"/>
</dbReference>
<dbReference type="Pfam" id="PF00005">
    <property type="entry name" value="ABC_tran"/>
    <property type="match status" value="1"/>
</dbReference>
<evidence type="ECO:0000259" key="6">
    <source>
        <dbReference type="PROSITE" id="PS50893"/>
    </source>
</evidence>
<sequence length="259" mass="27249">MITGEGLSLRRGGRALLRDVSVQLAAGEVLAVVGPNGAGKSTLLRLLCGDLRPDAGVVLAEGRALPAWRPLDLARRRAVMTQHANLAFPMSARAVVGLGRLPWHGHPGSARDEEAVREAMARAGVLPLAARAYATLSGGEQQRVQLARALAQLDGAPRPAALLLDEPTASLDVAHRVALLRILRELAGEGLAVMVILHDLNEAAIGADRVLMLRDGAVAGQGSVAEVLDPPRLREVYGLDFRRLPDGLVMPDYGAALGP</sequence>
<keyword evidence="4" id="KW-1278">Translocase</keyword>
<keyword evidence="1" id="KW-0813">Transport</keyword>
<evidence type="ECO:0000313" key="7">
    <source>
        <dbReference type="EMBL" id="SHI67962.1"/>
    </source>
</evidence>
<evidence type="ECO:0000256" key="2">
    <source>
        <dbReference type="ARBA" id="ARBA00022741"/>
    </source>
</evidence>
<keyword evidence="2" id="KW-0547">Nucleotide-binding</keyword>
<dbReference type="OrthoDB" id="9810077at2"/>